<feature type="transmembrane region" description="Helical" evidence="6">
    <location>
        <begin position="79"/>
        <end position="104"/>
    </location>
</feature>
<keyword evidence="6" id="KW-0812">Transmembrane</keyword>
<evidence type="ECO:0000256" key="3">
    <source>
        <dbReference type="ARBA" id="ARBA00022827"/>
    </source>
</evidence>
<dbReference type="GO" id="GO:0016491">
    <property type="term" value="F:oxidoreductase activity"/>
    <property type="evidence" value="ECO:0007669"/>
    <property type="project" value="InterPro"/>
</dbReference>
<evidence type="ECO:0000256" key="2">
    <source>
        <dbReference type="ARBA" id="ARBA00022729"/>
    </source>
</evidence>
<feature type="transmembrane region" description="Helical" evidence="6">
    <location>
        <begin position="12"/>
        <end position="38"/>
    </location>
</feature>
<dbReference type="OrthoDB" id="9814556at2"/>
<dbReference type="AlphaFoldDB" id="A0A3M8DGY7"/>
<keyword evidence="3" id="KW-0274">FAD</keyword>
<evidence type="ECO:0000313" key="8">
    <source>
        <dbReference type="EMBL" id="RNB87294.1"/>
    </source>
</evidence>
<accession>A0A3M8DGY7</accession>
<comment type="caution">
    <text evidence="8">The sequence shown here is derived from an EMBL/GenBank/DDBJ whole genome shotgun (WGS) entry which is preliminary data.</text>
</comment>
<dbReference type="InterPro" id="IPR002937">
    <property type="entry name" value="Amino_oxidase"/>
</dbReference>
<dbReference type="SUPFAM" id="SSF51905">
    <property type="entry name" value="FAD/NAD(P)-binding domain"/>
    <property type="match status" value="1"/>
</dbReference>
<proteinExistence type="predicted"/>
<evidence type="ECO:0000259" key="7">
    <source>
        <dbReference type="Pfam" id="PF01593"/>
    </source>
</evidence>
<organism evidence="8 9">
    <name type="scientific">Brevibacillus fluminis</name>
    <dbReference type="NCBI Taxonomy" id="511487"/>
    <lineage>
        <taxon>Bacteria</taxon>
        <taxon>Bacillati</taxon>
        <taxon>Bacillota</taxon>
        <taxon>Bacilli</taxon>
        <taxon>Bacillales</taxon>
        <taxon>Paenibacillaceae</taxon>
        <taxon>Brevibacillus</taxon>
    </lineage>
</organism>
<evidence type="ECO:0000256" key="5">
    <source>
        <dbReference type="ARBA" id="ARBA00023027"/>
    </source>
</evidence>
<evidence type="ECO:0000256" key="6">
    <source>
        <dbReference type="SAM" id="Phobius"/>
    </source>
</evidence>
<dbReference type="PANTHER" id="PTHR46091">
    <property type="entry name" value="BLR7054 PROTEIN"/>
    <property type="match status" value="1"/>
</dbReference>
<keyword evidence="6" id="KW-0472">Membrane</keyword>
<gene>
    <name evidence="8" type="ORF">EDM56_16630</name>
</gene>
<feature type="domain" description="Amine oxidase" evidence="7">
    <location>
        <begin position="217"/>
        <end position="692"/>
    </location>
</feature>
<keyword evidence="6" id="KW-1133">Transmembrane helix</keyword>
<dbReference type="Proteomes" id="UP000271031">
    <property type="component" value="Unassembled WGS sequence"/>
</dbReference>
<dbReference type="InterPro" id="IPR036188">
    <property type="entry name" value="FAD/NAD-bd_sf"/>
</dbReference>
<dbReference type="InterPro" id="IPR052206">
    <property type="entry name" value="Retinol_saturase"/>
</dbReference>
<keyword evidence="2" id="KW-0732">Signal</keyword>
<keyword evidence="4" id="KW-0521">NADP</keyword>
<keyword evidence="5" id="KW-0520">NAD</keyword>
<dbReference type="RefSeq" id="WP_122918992.1">
    <property type="nucleotide sequence ID" value="NZ_RHHQ01000012.1"/>
</dbReference>
<dbReference type="PANTHER" id="PTHR46091:SF3">
    <property type="entry name" value="AMINE OXIDASE DOMAIN-CONTAINING PROTEIN"/>
    <property type="match status" value="1"/>
</dbReference>
<evidence type="ECO:0000256" key="1">
    <source>
        <dbReference type="ARBA" id="ARBA00022630"/>
    </source>
</evidence>
<evidence type="ECO:0000313" key="9">
    <source>
        <dbReference type="Proteomes" id="UP000271031"/>
    </source>
</evidence>
<dbReference type="Gene3D" id="3.50.50.60">
    <property type="entry name" value="FAD/NAD(P)-binding domain"/>
    <property type="match status" value="2"/>
</dbReference>
<reference evidence="8 9" key="1">
    <citation type="submission" date="2018-10" db="EMBL/GenBank/DDBJ databases">
        <title>Phylogenomics of Brevibacillus.</title>
        <authorList>
            <person name="Dunlap C."/>
        </authorList>
    </citation>
    <scope>NUCLEOTIDE SEQUENCE [LARGE SCALE GENOMIC DNA]</scope>
    <source>
        <strain evidence="8 9">JCM 15716</strain>
    </source>
</reference>
<dbReference type="Pfam" id="PF01593">
    <property type="entry name" value="Amino_oxidase"/>
    <property type="match status" value="1"/>
</dbReference>
<dbReference type="EMBL" id="RHHQ01000012">
    <property type="protein sequence ID" value="RNB87294.1"/>
    <property type="molecule type" value="Genomic_DNA"/>
</dbReference>
<name>A0A3M8DGY7_9BACL</name>
<evidence type="ECO:0000256" key="4">
    <source>
        <dbReference type="ARBA" id="ARBA00022857"/>
    </source>
</evidence>
<feature type="transmembrane region" description="Helical" evidence="6">
    <location>
        <begin position="125"/>
        <end position="147"/>
    </location>
</feature>
<sequence length="706" mass="78090">MRTLWSIFRDFIPLIAAFFIPPQIVGLGIALLIVGWMLYSQAKTRSLKTLTIINAAYFVIATIVTLFDPNTDILTYGQVTTYVILAVTTTLSLFVGELFTIQYAKETTPKAVWTHPLFTSINRRLTVIWSVSFTLSALFACLTQFAILSSVTGTVLTHIWMIPGLIANSVLPPRMQRQFAERMKAMQPQELNWSPAISDAPPAEPYHYDVIVVGSGIGGLTAAVELAALGSKVLVLEQHYLFGGACSTYTRKGGFKFEAGVESISGLGEQGPVNHLLKRHGLENAITWLKNTYEYRDGKQTKIIPNDYWKWRDQLIAEFPHERDGIEAMFTEIKACYDGMYSVFAPDRLCPRKPESMEEMTRFAEMYPEFLRWSASTWKDFLDGFVREPALRAQMSMLTGYVGDAGEETPAGTMIALMGYFLIGGFRPQGGGGELAMKLVEKLREYGGEALLSQLVQSIIVSDNQVQGVVTKKAVYYAPVVISNVDPRVTYEKLVGLDKLPLAYQEKVRRLEPSTSLLIWTAAIDCEFATNHLIHYSLPKPIHLASIDQRIEGIGIHSASALDSTLAPNGKATLHINMQTKAEASRFQAMTDVEYAAVKAEVDRVCLELLREIDPQAAESILFTEIATPRTVAHYMRTHEGSVYNSKRLEGEASPFPTFKAPIEGLYLVGAGVGYGPGIEAVVISGGDVASQLGAFFAERKRIQTA</sequence>
<feature type="transmembrane region" description="Helical" evidence="6">
    <location>
        <begin position="50"/>
        <end position="67"/>
    </location>
</feature>
<keyword evidence="9" id="KW-1185">Reference proteome</keyword>
<protein>
    <submittedName>
        <fullName evidence="8">NAD(P)/FAD-dependent oxidoreductase</fullName>
    </submittedName>
</protein>
<keyword evidence="1" id="KW-0285">Flavoprotein</keyword>